<organism evidence="2 3">
    <name type="scientific">Planomonospora alba</name>
    <dbReference type="NCBI Taxonomy" id="161354"/>
    <lineage>
        <taxon>Bacteria</taxon>
        <taxon>Bacillati</taxon>
        <taxon>Actinomycetota</taxon>
        <taxon>Actinomycetes</taxon>
        <taxon>Streptosporangiales</taxon>
        <taxon>Streptosporangiaceae</taxon>
        <taxon>Planomonospora</taxon>
    </lineage>
</organism>
<dbReference type="Proteomes" id="UP001500320">
    <property type="component" value="Unassembled WGS sequence"/>
</dbReference>
<feature type="region of interest" description="Disordered" evidence="1">
    <location>
        <begin position="1"/>
        <end position="31"/>
    </location>
</feature>
<accession>A0ABP6N639</accession>
<sequence>MAGMGPVPKDNKVRRNTDSFDSITLSEPSGVKAPKLRGYTKYSAATREWWDTWCSSPQASVFTPTDWQRLQMLAPLVEQYHQEPKTALLAEIRLNEERLGATVADRMRLRMKLAGPKEESKPKLAAVSSLSDRRKALED</sequence>
<evidence type="ECO:0000256" key="1">
    <source>
        <dbReference type="SAM" id="MobiDB-lite"/>
    </source>
</evidence>
<evidence type="ECO:0000313" key="2">
    <source>
        <dbReference type="EMBL" id="GAA3136565.1"/>
    </source>
</evidence>
<name>A0ABP6N639_9ACTN</name>
<protein>
    <recommendedName>
        <fullName evidence="4">Terminase small subunit</fullName>
    </recommendedName>
</protein>
<evidence type="ECO:0000313" key="3">
    <source>
        <dbReference type="Proteomes" id="UP001500320"/>
    </source>
</evidence>
<proteinExistence type="predicted"/>
<keyword evidence="3" id="KW-1185">Reference proteome</keyword>
<feature type="region of interest" description="Disordered" evidence="1">
    <location>
        <begin position="113"/>
        <end position="139"/>
    </location>
</feature>
<feature type="compositionally biased region" description="Basic and acidic residues" evidence="1">
    <location>
        <begin position="9"/>
        <end position="18"/>
    </location>
</feature>
<gene>
    <name evidence="2" type="ORF">GCM10010466_29220</name>
</gene>
<dbReference type="Pfam" id="PF25673">
    <property type="entry name" value="Terminase_7"/>
    <property type="match status" value="1"/>
</dbReference>
<comment type="caution">
    <text evidence="2">The sequence shown here is derived from an EMBL/GenBank/DDBJ whole genome shotgun (WGS) entry which is preliminary data.</text>
</comment>
<dbReference type="EMBL" id="BAAAUT010000021">
    <property type="protein sequence ID" value="GAA3136565.1"/>
    <property type="molecule type" value="Genomic_DNA"/>
</dbReference>
<dbReference type="InterPro" id="IPR057972">
    <property type="entry name" value="Terminase_7"/>
</dbReference>
<evidence type="ECO:0008006" key="4">
    <source>
        <dbReference type="Google" id="ProtNLM"/>
    </source>
</evidence>
<reference evidence="3" key="1">
    <citation type="journal article" date="2019" name="Int. J. Syst. Evol. Microbiol.">
        <title>The Global Catalogue of Microorganisms (GCM) 10K type strain sequencing project: providing services to taxonomists for standard genome sequencing and annotation.</title>
        <authorList>
            <consortium name="The Broad Institute Genomics Platform"/>
            <consortium name="The Broad Institute Genome Sequencing Center for Infectious Disease"/>
            <person name="Wu L."/>
            <person name="Ma J."/>
        </authorList>
    </citation>
    <scope>NUCLEOTIDE SEQUENCE [LARGE SCALE GENOMIC DNA]</scope>
    <source>
        <strain evidence="3">JCM 9373</strain>
    </source>
</reference>